<dbReference type="RefSeq" id="WP_093406222.1">
    <property type="nucleotide sequence ID" value="NZ_FOVL01000003.1"/>
</dbReference>
<evidence type="ECO:0000256" key="6">
    <source>
        <dbReference type="ARBA" id="ARBA00023077"/>
    </source>
</evidence>
<proteinExistence type="inferred from homology"/>
<evidence type="ECO:0000256" key="2">
    <source>
        <dbReference type="ARBA" id="ARBA00022448"/>
    </source>
</evidence>
<evidence type="ECO:0000256" key="11">
    <source>
        <dbReference type="RuleBase" id="RU003357"/>
    </source>
</evidence>
<dbReference type="Gene3D" id="2.40.170.20">
    <property type="entry name" value="TonB-dependent receptor, beta-barrel domain"/>
    <property type="match status" value="1"/>
</dbReference>
<organism evidence="15 16">
    <name type="scientific">Salegentibacter flavus</name>
    <dbReference type="NCBI Taxonomy" id="287099"/>
    <lineage>
        <taxon>Bacteria</taxon>
        <taxon>Pseudomonadati</taxon>
        <taxon>Bacteroidota</taxon>
        <taxon>Flavobacteriia</taxon>
        <taxon>Flavobacteriales</taxon>
        <taxon>Flavobacteriaceae</taxon>
        <taxon>Salegentibacter</taxon>
    </lineage>
</organism>
<accession>A0A1I4YL29</accession>
<dbReference type="GO" id="GO:0015344">
    <property type="term" value="F:siderophore uptake transmembrane transporter activity"/>
    <property type="evidence" value="ECO:0007669"/>
    <property type="project" value="TreeGrafter"/>
</dbReference>
<dbReference type="InterPro" id="IPR037066">
    <property type="entry name" value="Plug_dom_sf"/>
</dbReference>
<dbReference type="Proteomes" id="UP000199153">
    <property type="component" value="Unassembled WGS sequence"/>
</dbReference>
<keyword evidence="3 10" id="KW-1134">Transmembrane beta strand</keyword>
<keyword evidence="7 10" id="KW-0472">Membrane</keyword>
<dbReference type="AlphaFoldDB" id="A0A1I4YL29"/>
<evidence type="ECO:0000256" key="9">
    <source>
        <dbReference type="ARBA" id="ARBA00023237"/>
    </source>
</evidence>
<dbReference type="GO" id="GO:0009279">
    <property type="term" value="C:cell outer membrane"/>
    <property type="evidence" value="ECO:0007669"/>
    <property type="project" value="UniProtKB-SubCell"/>
</dbReference>
<dbReference type="GO" id="GO:0044718">
    <property type="term" value="P:siderophore transmembrane transport"/>
    <property type="evidence" value="ECO:0007669"/>
    <property type="project" value="TreeGrafter"/>
</dbReference>
<comment type="subcellular location">
    <subcellularLocation>
        <location evidence="1 10">Cell outer membrane</location>
        <topology evidence="1 10">Multi-pass membrane protein</topology>
    </subcellularLocation>
</comment>
<comment type="similarity">
    <text evidence="10 11">Belongs to the TonB-dependent receptor family.</text>
</comment>
<evidence type="ECO:0000256" key="3">
    <source>
        <dbReference type="ARBA" id="ARBA00022452"/>
    </source>
</evidence>
<evidence type="ECO:0000259" key="13">
    <source>
        <dbReference type="Pfam" id="PF00593"/>
    </source>
</evidence>
<keyword evidence="16" id="KW-1185">Reference proteome</keyword>
<sequence>MKLNRYYLLFLGLLLALPALSQNESVTRLEEVVLSDISLKRDSGERRVMLLNDSILRENEPSLTSVLKFNSTIFFRENGLGGVSSASFRGTSAQQTAVIWNGININSQFTGQTDFNTIPTGIVNDISIRPGGGSVLYGSGAIGGSVHLNNRFKFDEKFHNQLKLDYGSFETFSGVFKTAISSEKTSFQLNLTHHTSENDFEYPRENQFNENGDFGNTSLGLSVAHRLNKDHLLKFHSNFYQGERGFSGTVTAPSKSKFEDVNSRNLLEWNGFYGDLSSSFKLAYLDETFRYYENRQTGEHNFGRAKTGIAKTDLTYLFTRNLKVTGILEYQQIRGEGTNTGSNRRDIGSFALLLKHSLGDFSYQLSARKEATSNYESPLLFAANGLYKFSENYELRLGASKNFRIPTFNDLYWYAGGNLDLQPETSHQLELGHTFSLRKFKFDFAGYLIDSRNLLRWVPTSSGLWRPENTDEVRNYGLEAGLDWSNSIGSHIFDLNATYAWTHSQNQATKKQLIYVPEHKATASLGYNYKRYSIFYQFLYNGSIFTSSDNNYSLEDYQISNLGIARNFGRNDFMKIGFQVRNIFDEKYMSMPGRPMPGRYFNSSITFKL</sequence>
<dbReference type="InterPro" id="IPR000531">
    <property type="entry name" value="Beta-barrel_TonB"/>
</dbReference>
<evidence type="ECO:0000256" key="5">
    <source>
        <dbReference type="ARBA" id="ARBA00022729"/>
    </source>
</evidence>
<evidence type="ECO:0000313" key="16">
    <source>
        <dbReference type="Proteomes" id="UP000199153"/>
    </source>
</evidence>
<protein>
    <submittedName>
        <fullName evidence="15">Iron complex outermembrane recepter protein</fullName>
    </submittedName>
</protein>
<evidence type="ECO:0000259" key="14">
    <source>
        <dbReference type="Pfam" id="PF07715"/>
    </source>
</evidence>
<feature type="chain" id="PRO_5011641897" evidence="12">
    <location>
        <begin position="22"/>
        <end position="609"/>
    </location>
</feature>
<keyword evidence="9 10" id="KW-0998">Cell outer membrane</keyword>
<dbReference type="InterPro" id="IPR036942">
    <property type="entry name" value="Beta-barrel_TonB_sf"/>
</dbReference>
<gene>
    <name evidence="15" type="ORF">SAMN05660413_00823</name>
</gene>
<name>A0A1I4YL29_9FLAO</name>
<dbReference type="PANTHER" id="PTHR30069">
    <property type="entry name" value="TONB-DEPENDENT OUTER MEMBRANE RECEPTOR"/>
    <property type="match status" value="1"/>
</dbReference>
<dbReference type="InterPro" id="IPR012910">
    <property type="entry name" value="Plug_dom"/>
</dbReference>
<evidence type="ECO:0000256" key="1">
    <source>
        <dbReference type="ARBA" id="ARBA00004571"/>
    </source>
</evidence>
<evidence type="ECO:0000256" key="10">
    <source>
        <dbReference type="PROSITE-ProRule" id="PRU01360"/>
    </source>
</evidence>
<evidence type="ECO:0000256" key="4">
    <source>
        <dbReference type="ARBA" id="ARBA00022692"/>
    </source>
</evidence>
<dbReference type="OrthoDB" id="9762903at2"/>
<dbReference type="STRING" id="287099.SAMN05660413_00823"/>
<evidence type="ECO:0000256" key="12">
    <source>
        <dbReference type="SAM" id="SignalP"/>
    </source>
</evidence>
<keyword evidence="6 11" id="KW-0798">TonB box</keyword>
<evidence type="ECO:0000313" key="15">
    <source>
        <dbReference type="EMBL" id="SFN38762.1"/>
    </source>
</evidence>
<keyword evidence="8" id="KW-0675">Receptor</keyword>
<evidence type="ECO:0000256" key="7">
    <source>
        <dbReference type="ARBA" id="ARBA00023136"/>
    </source>
</evidence>
<keyword evidence="4 10" id="KW-0812">Transmembrane</keyword>
<dbReference type="Gene3D" id="2.170.130.10">
    <property type="entry name" value="TonB-dependent receptor, plug domain"/>
    <property type="match status" value="1"/>
</dbReference>
<dbReference type="PANTHER" id="PTHR30069:SF29">
    <property type="entry name" value="HEMOGLOBIN AND HEMOGLOBIN-HAPTOGLOBIN-BINDING PROTEIN 1-RELATED"/>
    <property type="match status" value="1"/>
</dbReference>
<dbReference type="EMBL" id="FOVL01000003">
    <property type="protein sequence ID" value="SFN38762.1"/>
    <property type="molecule type" value="Genomic_DNA"/>
</dbReference>
<keyword evidence="5 12" id="KW-0732">Signal</keyword>
<feature type="domain" description="TonB-dependent receptor plug" evidence="14">
    <location>
        <begin position="53"/>
        <end position="144"/>
    </location>
</feature>
<dbReference type="Pfam" id="PF00593">
    <property type="entry name" value="TonB_dep_Rec_b-barrel"/>
    <property type="match status" value="1"/>
</dbReference>
<feature type="domain" description="TonB-dependent receptor-like beta-barrel" evidence="13">
    <location>
        <begin position="183"/>
        <end position="583"/>
    </location>
</feature>
<keyword evidence="2 10" id="KW-0813">Transport</keyword>
<dbReference type="Pfam" id="PF07715">
    <property type="entry name" value="Plug"/>
    <property type="match status" value="1"/>
</dbReference>
<reference evidence="15 16" key="1">
    <citation type="submission" date="2016-10" db="EMBL/GenBank/DDBJ databases">
        <authorList>
            <person name="de Groot N.N."/>
        </authorList>
    </citation>
    <scope>NUCLEOTIDE SEQUENCE [LARGE SCALE GENOMIC DNA]</scope>
    <source>
        <strain evidence="15 16">DSM 17794</strain>
    </source>
</reference>
<dbReference type="InterPro" id="IPR039426">
    <property type="entry name" value="TonB-dep_rcpt-like"/>
</dbReference>
<dbReference type="PROSITE" id="PS52016">
    <property type="entry name" value="TONB_DEPENDENT_REC_3"/>
    <property type="match status" value="1"/>
</dbReference>
<dbReference type="SUPFAM" id="SSF56935">
    <property type="entry name" value="Porins"/>
    <property type="match status" value="1"/>
</dbReference>
<evidence type="ECO:0000256" key="8">
    <source>
        <dbReference type="ARBA" id="ARBA00023170"/>
    </source>
</evidence>
<feature type="signal peptide" evidence="12">
    <location>
        <begin position="1"/>
        <end position="21"/>
    </location>
</feature>